<evidence type="ECO:0000313" key="5">
    <source>
        <dbReference type="EnsemblMetazoa" id="SCAU012493-PA"/>
    </source>
</evidence>
<evidence type="ECO:0000313" key="6">
    <source>
        <dbReference type="Proteomes" id="UP000095300"/>
    </source>
</evidence>
<dbReference type="PROSITE" id="PS00455">
    <property type="entry name" value="AMP_BINDING"/>
    <property type="match status" value="1"/>
</dbReference>
<dbReference type="OrthoDB" id="10253869at2759"/>
<evidence type="ECO:0000259" key="4">
    <source>
        <dbReference type="Pfam" id="PF13193"/>
    </source>
</evidence>
<evidence type="ECO:0000256" key="1">
    <source>
        <dbReference type="ARBA" id="ARBA00004275"/>
    </source>
</evidence>
<protein>
    <recommendedName>
        <fullName evidence="7">AMP-dependent synthetase/ligase domain-containing protein</fullName>
    </recommendedName>
</protein>
<dbReference type="InterPro" id="IPR025110">
    <property type="entry name" value="AMP-bd_C"/>
</dbReference>
<dbReference type="KEGG" id="scac:106080688"/>
<organism evidence="5 6">
    <name type="scientific">Stomoxys calcitrans</name>
    <name type="common">Stable fly</name>
    <name type="synonym">Conops calcitrans</name>
    <dbReference type="NCBI Taxonomy" id="35570"/>
    <lineage>
        <taxon>Eukaryota</taxon>
        <taxon>Metazoa</taxon>
        <taxon>Ecdysozoa</taxon>
        <taxon>Arthropoda</taxon>
        <taxon>Hexapoda</taxon>
        <taxon>Insecta</taxon>
        <taxon>Pterygota</taxon>
        <taxon>Neoptera</taxon>
        <taxon>Endopterygota</taxon>
        <taxon>Diptera</taxon>
        <taxon>Brachycera</taxon>
        <taxon>Muscomorpha</taxon>
        <taxon>Muscoidea</taxon>
        <taxon>Muscidae</taxon>
        <taxon>Stomoxys</taxon>
    </lineage>
</organism>
<dbReference type="PANTHER" id="PTHR24096:SF353">
    <property type="entry name" value="GH16244P-RELATED"/>
    <property type="match status" value="1"/>
</dbReference>
<dbReference type="InterPro" id="IPR000873">
    <property type="entry name" value="AMP-dep_synth/lig_dom"/>
</dbReference>
<accession>A0A1I8PZL8</accession>
<name>A0A1I8PZL8_STOCA</name>
<evidence type="ECO:0000256" key="2">
    <source>
        <dbReference type="ARBA" id="ARBA00023140"/>
    </source>
</evidence>
<feature type="domain" description="AMP-dependent synthetase/ligase" evidence="3">
    <location>
        <begin position="41"/>
        <end position="410"/>
    </location>
</feature>
<dbReference type="Pfam" id="PF00501">
    <property type="entry name" value="AMP-binding"/>
    <property type="match status" value="1"/>
</dbReference>
<dbReference type="Gene3D" id="3.30.300.30">
    <property type="match status" value="1"/>
</dbReference>
<dbReference type="STRING" id="35570.A0A1I8PZL8"/>
<dbReference type="Pfam" id="PF13193">
    <property type="entry name" value="AMP-binding_C"/>
    <property type="match status" value="1"/>
</dbReference>
<dbReference type="EnsemblMetazoa" id="SCAU012493-RA">
    <property type="protein sequence ID" value="SCAU012493-PA"/>
    <property type="gene ID" value="SCAU012493"/>
</dbReference>
<proteinExistence type="predicted"/>
<reference evidence="5" key="1">
    <citation type="submission" date="2020-05" db="UniProtKB">
        <authorList>
            <consortium name="EnsemblMetazoa"/>
        </authorList>
    </citation>
    <scope>IDENTIFICATION</scope>
    <source>
        <strain evidence="5">USDA</strain>
    </source>
</reference>
<dbReference type="AlphaFoldDB" id="A0A1I8PZL8"/>
<feature type="domain" description="AMP-binding enzyme C-terminal" evidence="4">
    <location>
        <begin position="461"/>
        <end position="539"/>
    </location>
</feature>
<dbReference type="Proteomes" id="UP000095300">
    <property type="component" value="Unassembled WGS sequence"/>
</dbReference>
<evidence type="ECO:0000259" key="3">
    <source>
        <dbReference type="Pfam" id="PF00501"/>
    </source>
</evidence>
<dbReference type="SUPFAM" id="SSF56801">
    <property type="entry name" value="Acetyl-CoA synthetase-like"/>
    <property type="match status" value="1"/>
</dbReference>
<dbReference type="InterPro" id="IPR045851">
    <property type="entry name" value="AMP-bd_C_sf"/>
</dbReference>
<dbReference type="Gene3D" id="3.40.50.12780">
    <property type="entry name" value="N-terminal domain of ligase-like"/>
    <property type="match status" value="1"/>
</dbReference>
<dbReference type="GO" id="GO:0046949">
    <property type="term" value="P:fatty-acyl-CoA biosynthetic process"/>
    <property type="evidence" value="ECO:0007669"/>
    <property type="project" value="TreeGrafter"/>
</dbReference>
<dbReference type="InterPro" id="IPR042099">
    <property type="entry name" value="ANL_N_sf"/>
</dbReference>
<keyword evidence="6" id="KW-1185">Reference proteome</keyword>
<dbReference type="VEuPathDB" id="VectorBase:SCAU012493"/>
<dbReference type="GO" id="GO:0005777">
    <property type="term" value="C:peroxisome"/>
    <property type="evidence" value="ECO:0007669"/>
    <property type="project" value="UniProtKB-SubCell"/>
</dbReference>
<sequence>MVLHPLTESYYDAEQKIWRGPQRKDIYNAEVTLGEVIYEVLKKNPQKIIHIQDVTGERLTCEQLLNYAEALSRSLLKLGLKSGDVIGLYANNWTHVTTLMLASFLCGTPVNALYPGFDKESVALIYKLTRPKIIFCETENYGIALKVNEELNLKAPLFLLNGESCEKDLGHIRDLISLETWEESIDFKYPCQDLNGDDTAMILCSSGTTGTPKGVCCSSRALLNQMVFPTLKSDSVVCSFSTLYWASGLWTLVASLTNACLRIVTSQPYSCDYFLDLVRRYKITHMIAASANMSELSLYEDVSRIQQCLESVDTLLVGGSKVQLAVQEKMNEILSSNTRRQGFTVSYGMTELAGMLTSNGGFPSKRLIGSEGKLVANKKVQIIDKQGHPLGPNEHGEICIAMPYRWAGYFNNEQATRKAVQGDWLHTGDVGFFDTEGFLHVCARDNDVFKSKNFQIYPQLIEEVICRIPGVAETCVFGIPDFVAANLIACVVVRTGNDIGLHLTVKDIEQHVKAHMGSMYHLSGGVYFVDVIPKTGSGKVQRAKVLELVQKLKDLK</sequence>
<dbReference type="FunFam" id="3.40.50.12780:FF:000025">
    <property type="entry name" value="luciferin 4-monooxygenase"/>
    <property type="match status" value="1"/>
</dbReference>
<comment type="subcellular location">
    <subcellularLocation>
        <location evidence="1">Peroxisome</location>
    </subcellularLocation>
</comment>
<keyword evidence="2" id="KW-0576">Peroxisome</keyword>
<gene>
    <name evidence="5" type="primary">106080688</name>
</gene>
<dbReference type="PANTHER" id="PTHR24096">
    <property type="entry name" value="LONG-CHAIN-FATTY-ACID--COA LIGASE"/>
    <property type="match status" value="1"/>
</dbReference>
<dbReference type="GO" id="GO:0004467">
    <property type="term" value="F:long-chain fatty acid-CoA ligase activity"/>
    <property type="evidence" value="ECO:0007669"/>
    <property type="project" value="TreeGrafter"/>
</dbReference>
<evidence type="ECO:0008006" key="7">
    <source>
        <dbReference type="Google" id="ProtNLM"/>
    </source>
</evidence>
<dbReference type="InterPro" id="IPR020845">
    <property type="entry name" value="AMP-binding_CS"/>
</dbReference>